<feature type="region of interest" description="Disordered" evidence="1">
    <location>
        <begin position="716"/>
        <end position="737"/>
    </location>
</feature>
<feature type="compositionally biased region" description="Basic and acidic residues" evidence="1">
    <location>
        <begin position="261"/>
        <end position="271"/>
    </location>
</feature>
<feature type="compositionally biased region" description="Basic and acidic residues" evidence="1">
    <location>
        <begin position="956"/>
        <end position="974"/>
    </location>
</feature>
<name>A0A0L8HJV2_OCTBM</name>
<feature type="region of interest" description="Disordered" evidence="1">
    <location>
        <begin position="48"/>
        <end position="186"/>
    </location>
</feature>
<evidence type="ECO:0000259" key="2">
    <source>
        <dbReference type="Pfam" id="PF00004"/>
    </source>
</evidence>
<feature type="compositionally biased region" description="Polar residues" evidence="1">
    <location>
        <begin position="1132"/>
        <end position="1142"/>
    </location>
</feature>
<feature type="region of interest" description="Disordered" evidence="1">
    <location>
        <begin position="1"/>
        <end position="27"/>
    </location>
</feature>
<feature type="compositionally biased region" description="Basic and acidic residues" evidence="1">
    <location>
        <begin position="616"/>
        <end position="642"/>
    </location>
</feature>
<dbReference type="InterPro" id="IPR003959">
    <property type="entry name" value="ATPase_AAA_core"/>
</dbReference>
<feature type="compositionally biased region" description="Low complexity" evidence="1">
    <location>
        <begin position="54"/>
        <end position="67"/>
    </location>
</feature>
<feature type="domain" description="ATPase AAA-type core" evidence="2">
    <location>
        <begin position="1074"/>
        <end position="1122"/>
    </location>
</feature>
<dbReference type="PANTHER" id="PTHR23389:SF21">
    <property type="entry name" value="ATPASE FAMILY AAA DOMAIN-CONTAINING PROTEIN 5"/>
    <property type="match status" value="1"/>
</dbReference>
<dbReference type="InterPro" id="IPR027417">
    <property type="entry name" value="P-loop_NTPase"/>
</dbReference>
<evidence type="ECO:0000256" key="1">
    <source>
        <dbReference type="SAM" id="MobiDB-lite"/>
    </source>
</evidence>
<feature type="region of interest" description="Disordered" evidence="1">
    <location>
        <begin position="1118"/>
        <end position="1148"/>
    </location>
</feature>
<feature type="region of interest" description="Disordered" evidence="1">
    <location>
        <begin position="216"/>
        <end position="246"/>
    </location>
</feature>
<dbReference type="SUPFAM" id="SSF52540">
    <property type="entry name" value="P-loop containing nucleoside triphosphate hydrolases"/>
    <property type="match status" value="1"/>
</dbReference>
<dbReference type="EMBL" id="KQ417982">
    <property type="protein sequence ID" value="KOF89414.1"/>
    <property type="molecule type" value="Genomic_DNA"/>
</dbReference>
<gene>
    <name evidence="3" type="ORF">OCBIM_22013104mg</name>
</gene>
<proteinExistence type="predicted"/>
<feature type="region of interest" description="Disordered" evidence="1">
    <location>
        <begin position="927"/>
        <end position="974"/>
    </location>
</feature>
<organism evidence="3">
    <name type="scientific">Octopus bimaculoides</name>
    <name type="common">California two-spotted octopus</name>
    <dbReference type="NCBI Taxonomy" id="37653"/>
    <lineage>
        <taxon>Eukaryota</taxon>
        <taxon>Metazoa</taxon>
        <taxon>Spiralia</taxon>
        <taxon>Lophotrochozoa</taxon>
        <taxon>Mollusca</taxon>
        <taxon>Cephalopoda</taxon>
        <taxon>Coleoidea</taxon>
        <taxon>Octopodiformes</taxon>
        <taxon>Octopoda</taxon>
        <taxon>Incirrata</taxon>
        <taxon>Octopodidae</taxon>
        <taxon>Octopus</taxon>
    </lineage>
</organism>
<dbReference type="PANTHER" id="PTHR23389">
    <property type="entry name" value="CHROMOSOME TRANSMISSION FIDELITY FACTOR 18"/>
    <property type="match status" value="1"/>
</dbReference>
<dbReference type="OrthoDB" id="9996895at2759"/>
<feature type="compositionally biased region" description="Basic and acidic residues" evidence="1">
    <location>
        <begin position="133"/>
        <end position="142"/>
    </location>
</feature>
<feature type="compositionally biased region" description="Basic residues" evidence="1">
    <location>
        <begin position="589"/>
        <end position="612"/>
    </location>
</feature>
<feature type="compositionally biased region" description="Basic residues" evidence="1">
    <location>
        <begin position="941"/>
        <end position="955"/>
    </location>
</feature>
<feature type="region of interest" description="Disordered" evidence="1">
    <location>
        <begin position="1376"/>
        <end position="1395"/>
    </location>
</feature>
<feature type="compositionally biased region" description="Polar residues" evidence="1">
    <location>
        <begin position="14"/>
        <end position="26"/>
    </location>
</feature>
<feature type="region of interest" description="Disordered" evidence="1">
    <location>
        <begin position="261"/>
        <end position="286"/>
    </location>
</feature>
<feature type="compositionally biased region" description="Low complexity" evidence="1">
    <location>
        <begin position="76"/>
        <end position="102"/>
    </location>
</feature>
<sequence length="1856" mass="207048">MNLLSYFTKDPHSRVSNGKTETSVESSVLEKLAQVPVQNDTVKKNLLEKNLTVSPLDKSSSKASSLDKNSHEASSSDKSSSNASSLDKNSSKASSLDKNSSDVISLDKKRKRASKQVLSGDDFVEITQPKRFKSTDSNEESKTAISLPSNEPFLEKMPQNISNTESKTFDQNIDPSNDDDDDFISKTDATNTCKKVVLCENDQELSKRKYTKKNSKNCINSNMLNKQSKLKSSKTQQVNVGKSNPLNKYYCEKDKKKLSDNCKSEKEKTDSSDPPPNSKEISESNSCNSSIVNSLTYLNTKSDLDESCQSLKVQTCENDDQNAMELSYEEFLLSQTVSDEESVNMEFAKTSSEKAFPSECDPIPMSVDSVKTDVSNSQQVTVVADIHPEPSLNLPATSNTIDNSSKSAEAILKSVSSEVIKSKHQDVDDIVVLDTEVLNKADEIPAVVDDGDDVSHKEQEKQTKSTLDVTTKKAIPSHKFKPVSKAKNQKPAVLSNSVGVKCSQSTLNFEQGNSNSVSTISVGNTKGTLKTLSKQSKISAKVIVRQQNRSIHRKTQSRNIVKYKGKKSVNSTKQNRNHNLSAVSDQSKKMKHKISNKINKKTNRKKSVKISTKHSVPKDIKKSKVSPPEDKTMEAEFSEVKSDSTASADANRKDSLNLSKKSVKSKLDSISEVGLEEISSPSTRKSLRLQEKKALPTSCDDLVVLDEVVAPKEKENKVNPKTTLGTKDESLNNEKTCQKGGKLAPIFMKTSTKKNGKKSKELETEKDRMRRAFLMSGLPEEAKRQQQTINNTVNVDSCDHAPFPSENHVQQIEPTTEINHWDLPEVNLPLIKLAPAGNQSIKPPPWNGSFSVITGAHTPNPRVDHLKKFSGHTPLSASEIKMLLQEIYAANLAYPAQHFYDMALKRNRVAEKSEKISAKLETGKETVNTEEADGVTENQKGKRKSKRSLSRRKSNKKDADPDLKADCQKPEKNDANSEEKVCDILWTEKYQPLHSSEVICNSSNVKRLKSWLLDWKQRTDREARKLKKLLMKQKKSKKNKEEDSNSMLSWNDDDSDFALSPSESEDDSLCNTKLLTGPQGIGKTASVYALAMELGYQVFEVNASSVRSGKKILTRLQEATQSHQVSKDKSDSTNLPQPSTDVPNAPLKNLDAPSFSTFFKMSVDNTASDKSSKSEKNLVGSSLAGKLPNNKRKKNEKHVLPVKNTIPRCVLRKSSETGSWKKIDFVDTNLNNSLSSSDKVSNRLNIASTSLILFDEVDIVFEEDKGFWTAILQFMSSTKRPIILTSTSADFSEQFTGSCEPLHFHTPSTKTLTSHLQTLCLAENVVTKASEISDLVTYYNGDVRSCLLALQFWVNSGASGFPVNIPLSHVGCSNPSSLPDNSSKPKSEAVHTENSKEIAEKQLELKDTDDVSKQEFAAHLHFLESYLAIDPVQLQLLRLENDTSKTPIDVNQLDNLTQACQHCYSQKFYLCRQLFLSILCLSRTTLPPFNLSLHALKKVTKHNVPEAIQRLKSDLYDSETSCDDVICPTVKEQSCRTDRNDIKPLENYSEDCVVNNSMEDNDLELHQKTSPLSNLDENTILPSQESSDWKTLGGISKFYDCCSDIDIFLTSCSSELSVNPNTLRSVNCRSSLSPGLWDEFPILSNELRHSQTFTEHTADIAAHMEVRSYLKCRQDVASSTCAADLKQLQQNTSMSTSQHHSDFVEPPQQQDRSVSLARQKAVENVIHNLPIYQSLNSNLIFLDYFPVLRNICRTEKVRQLAKVKRRYSVSLFVLYIVFIHWTVVKLEPLPFNPLAFKPAIPGPNMFKLARSGFAHLPSNVILKINNHIIKISKLQCNCMINSKQFDHSSITFDRMI</sequence>
<dbReference type="GO" id="GO:0005524">
    <property type="term" value="F:ATP binding"/>
    <property type="evidence" value="ECO:0007669"/>
    <property type="project" value="InterPro"/>
</dbReference>
<dbReference type="Gene3D" id="3.40.50.300">
    <property type="entry name" value="P-loop containing nucleotide triphosphate hydrolases"/>
    <property type="match status" value="1"/>
</dbReference>
<dbReference type="Pfam" id="PF00004">
    <property type="entry name" value="AAA"/>
    <property type="match status" value="1"/>
</dbReference>
<dbReference type="Gene3D" id="1.10.8.60">
    <property type="match status" value="1"/>
</dbReference>
<protein>
    <recommendedName>
        <fullName evidence="2">ATPase AAA-type core domain-containing protein</fullName>
    </recommendedName>
</protein>
<feature type="compositionally biased region" description="Basic and acidic residues" evidence="1">
    <location>
        <begin position="1383"/>
        <end position="1395"/>
    </location>
</feature>
<evidence type="ECO:0000313" key="3">
    <source>
        <dbReference type="EMBL" id="KOF89414.1"/>
    </source>
</evidence>
<feature type="region of interest" description="Disordered" evidence="1">
    <location>
        <begin position="1031"/>
        <end position="1065"/>
    </location>
</feature>
<dbReference type="STRING" id="37653.A0A0L8HJV2"/>
<feature type="region of interest" description="Disordered" evidence="1">
    <location>
        <begin position="1166"/>
        <end position="1196"/>
    </location>
</feature>
<feature type="compositionally biased region" description="Polar residues" evidence="1">
    <location>
        <begin position="568"/>
        <end position="585"/>
    </location>
</feature>
<dbReference type="GO" id="GO:0003677">
    <property type="term" value="F:DNA binding"/>
    <property type="evidence" value="ECO:0007669"/>
    <property type="project" value="TreeGrafter"/>
</dbReference>
<feature type="region of interest" description="Disordered" evidence="1">
    <location>
        <begin position="564"/>
        <end position="652"/>
    </location>
</feature>
<dbReference type="GO" id="GO:0005634">
    <property type="term" value="C:nucleus"/>
    <property type="evidence" value="ECO:0007669"/>
    <property type="project" value="TreeGrafter"/>
</dbReference>
<dbReference type="GO" id="GO:0016887">
    <property type="term" value="F:ATP hydrolysis activity"/>
    <property type="evidence" value="ECO:0007669"/>
    <property type="project" value="InterPro"/>
</dbReference>
<accession>A0A0L8HJV2</accession>
<reference evidence="3" key="1">
    <citation type="submission" date="2015-07" db="EMBL/GenBank/DDBJ databases">
        <title>MeaNS - Measles Nucleotide Surveillance Program.</title>
        <authorList>
            <person name="Tran T."/>
            <person name="Druce J."/>
        </authorList>
    </citation>
    <scope>NUCLEOTIDE SEQUENCE</scope>
    <source>
        <strain evidence="3">UCB-OBI-ISO-001</strain>
        <tissue evidence="3">Gonad</tissue>
    </source>
</reference>
<dbReference type="GO" id="GO:0061860">
    <property type="term" value="F:DNA clamp unloader activity"/>
    <property type="evidence" value="ECO:0007669"/>
    <property type="project" value="TreeGrafter"/>
</dbReference>